<dbReference type="EMBL" id="CP045700">
    <property type="protein sequence ID" value="QGA66814.1"/>
    <property type="molecule type" value="Genomic_DNA"/>
</dbReference>
<protein>
    <submittedName>
        <fullName evidence="2">ATP-dependent zinc protease</fullName>
    </submittedName>
</protein>
<proteinExistence type="predicted"/>
<dbReference type="Gene3D" id="2.40.70.10">
    <property type="entry name" value="Acid Proteases"/>
    <property type="match status" value="1"/>
</dbReference>
<evidence type="ECO:0000259" key="1">
    <source>
        <dbReference type="Pfam" id="PF05618"/>
    </source>
</evidence>
<feature type="domain" description="Retropepsin-like aspartic endopeptidase" evidence="1">
    <location>
        <begin position="6"/>
        <end position="139"/>
    </location>
</feature>
<name>A0A5Q0TIS2_9VIBR</name>
<dbReference type="GO" id="GO:0008233">
    <property type="term" value="F:peptidase activity"/>
    <property type="evidence" value="ECO:0007669"/>
    <property type="project" value="UniProtKB-KW"/>
</dbReference>
<dbReference type="Proteomes" id="UP000348942">
    <property type="component" value="Chromosome 2"/>
</dbReference>
<dbReference type="GO" id="GO:0006508">
    <property type="term" value="P:proteolysis"/>
    <property type="evidence" value="ECO:0007669"/>
    <property type="project" value="UniProtKB-KW"/>
</dbReference>
<dbReference type="InterPro" id="IPR021109">
    <property type="entry name" value="Peptidase_aspartic_dom_sf"/>
</dbReference>
<dbReference type="PANTHER" id="PTHR38037">
    <property type="entry name" value="ZN_PROTEASE DOMAIN-CONTAINING PROTEIN"/>
    <property type="match status" value="1"/>
</dbReference>
<dbReference type="PANTHER" id="PTHR38037:SF1">
    <property type="entry name" value="ATP-DEPENDENT ZINC PROTEASE DOMAIN-CONTAINING PROTEIN-RELATED"/>
    <property type="match status" value="1"/>
</dbReference>
<dbReference type="Pfam" id="PF05618">
    <property type="entry name" value="Zn_protease"/>
    <property type="match status" value="1"/>
</dbReference>
<keyword evidence="2" id="KW-0378">Hydrolase</keyword>
<keyword evidence="2" id="KW-0645">Protease</keyword>
<accession>A0A5Q0TIS2</accession>
<dbReference type="RefSeq" id="WP_153448903.1">
    <property type="nucleotide sequence ID" value="NZ_CP045700.1"/>
</dbReference>
<keyword evidence="3" id="KW-1185">Reference proteome</keyword>
<evidence type="ECO:0000313" key="2">
    <source>
        <dbReference type="EMBL" id="QGA66814.1"/>
    </source>
</evidence>
<evidence type="ECO:0000313" key="3">
    <source>
        <dbReference type="Proteomes" id="UP000348942"/>
    </source>
</evidence>
<dbReference type="SUPFAM" id="SSF50630">
    <property type="entry name" value="Acid proteases"/>
    <property type="match status" value="1"/>
</dbReference>
<sequence>MTDKIIVGWREMLCLPDLGIDLIKAKIDTGARSSCLHTFKLETFERDNELWVRFWIHPLQNNDEYVKECEAKVLDQRTVKDSGGHQEQRYVIETTLRFNHQDWPIEMTLTNRENMLFRMLLGRTAMQNKIIVDPSASFLIT</sequence>
<gene>
    <name evidence="2" type="ORF">GFB47_15625</name>
</gene>
<dbReference type="AlphaFoldDB" id="A0A5Q0TIS2"/>
<dbReference type="InterPro" id="IPR008503">
    <property type="entry name" value="Asp_endopeptidase"/>
</dbReference>
<organism evidence="2 3">
    <name type="scientific">Vibrio algicola</name>
    <dbReference type="NCBI Taxonomy" id="2662262"/>
    <lineage>
        <taxon>Bacteria</taxon>
        <taxon>Pseudomonadati</taxon>
        <taxon>Pseudomonadota</taxon>
        <taxon>Gammaproteobacteria</taxon>
        <taxon>Vibrionales</taxon>
        <taxon>Vibrionaceae</taxon>
        <taxon>Vibrio</taxon>
    </lineage>
</organism>
<reference evidence="2 3" key="1">
    <citation type="submission" date="2019-10" db="EMBL/GenBank/DDBJ databases">
        <title>Vibrio sp. nov., isolated from Coralline algae surface.</title>
        <authorList>
            <person name="Geng Y."/>
            <person name="Zhang X."/>
        </authorList>
    </citation>
    <scope>NUCLEOTIDE SEQUENCE [LARGE SCALE GENOMIC DNA]</scope>
    <source>
        <strain evidence="2 3">SM1977</strain>
    </source>
</reference>